<evidence type="ECO:0000313" key="1">
    <source>
        <dbReference type="EMBL" id="UYV61553.1"/>
    </source>
</evidence>
<dbReference type="PANTHER" id="PTHR34651:SF1">
    <property type="entry name" value="SIMILAR TO ENSANGP00000021391"/>
    <property type="match status" value="1"/>
</dbReference>
<accession>A0ABY6JZJ0</accession>
<reference evidence="1 2" key="1">
    <citation type="submission" date="2022-01" db="EMBL/GenBank/DDBJ databases">
        <title>A chromosomal length assembly of Cordylochernes scorpioides.</title>
        <authorList>
            <person name="Zeh D."/>
            <person name="Zeh J."/>
        </authorList>
    </citation>
    <scope>NUCLEOTIDE SEQUENCE [LARGE SCALE GENOMIC DNA]</scope>
    <source>
        <strain evidence="1">IN4F17</strain>
        <tissue evidence="1">Whole Body</tissue>
    </source>
</reference>
<dbReference type="PANTHER" id="PTHR34651">
    <property type="entry name" value="SIMILAR TO ENSANGP00000021391"/>
    <property type="match status" value="1"/>
</dbReference>
<sequence>MTKNSIFGPYTIIKRLLSPKYIKSKPYASEVLTCHLKQRQKPPWTSYFIKYKDIINDQFGQSHFNWRVDEANYHILRTGCYPYIKYHCTKRNVEDLSIENNFFKVIKCLNLGLPTLAYGTAARFLISHTEDVDTPRGTVTLYFLIEEDKGSIY</sequence>
<dbReference type="InterPro" id="IPR029245">
    <property type="entry name" value="DUF4528"/>
</dbReference>
<dbReference type="Proteomes" id="UP001235939">
    <property type="component" value="Chromosome 01"/>
</dbReference>
<organism evidence="1 2">
    <name type="scientific">Cordylochernes scorpioides</name>
    <dbReference type="NCBI Taxonomy" id="51811"/>
    <lineage>
        <taxon>Eukaryota</taxon>
        <taxon>Metazoa</taxon>
        <taxon>Ecdysozoa</taxon>
        <taxon>Arthropoda</taxon>
        <taxon>Chelicerata</taxon>
        <taxon>Arachnida</taxon>
        <taxon>Pseudoscorpiones</taxon>
        <taxon>Cheliferoidea</taxon>
        <taxon>Chernetidae</taxon>
        <taxon>Cordylochernes</taxon>
    </lineage>
</organism>
<proteinExistence type="predicted"/>
<evidence type="ECO:0000313" key="2">
    <source>
        <dbReference type="Proteomes" id="UP001235939"/>
    </source>
</evidence>
<protein>
    <submittedName>
        <fullName evidence="1">C15orf61</fullName>
    </submittedName>
</protein>
<gene>
    <name evidence="1" type="ORF">LAZ67_1005281</name>
</gene>
<dbReference type="EMBL" id="CP092863">
    <property type="protein sequence ID" value="UYV61553.1"/>
    <property type="molecule type" value="Genomic_DNA"/>
</dbReference>
<dbReference type="Pfam" id="PF15031">
    <property type="entry name" value="DUF4528"/>
    <property type="match status" value="1"/>
</dbReference>
<keyword evidence="2" id="KW-1185">Reference proteome</keyword>
<name>A0ABY6JZJ0_9ARAC</name>